<dbReference type="InterPro" id="IPR033254">
    <property type="entry name" value="Plant_FLA"/>
</dbReference>
<evidence type="ECO:0000256" key="8">
    <source>
        <dbReference type="SAM" id="MobiDB-lite"/>
    </source>
</evidence>
<evidence type="ECO:0000259" key="9">
    <source>
        <dbReference type="PROSITE" id="PS50213"/>
    </source>
</evidence>
<keyword evidence="11" id="KW-1185">Reference proteome</keyword>
<comment type="caution">
    <text evidence="10">The sequence shown here is derived from an EMBL/GenBank/DDBJ whole genome shotgun (WGS) entry which is preliminary data.</text>
</comment>
<comment type="subcellular location">
    <subcellularLocation>
        <location evidence="1">Cell membrane</location>
        <topology evidence="1">Lipid-anchor</topology>
        <topology evidence="1">GPI-anchor</topology>
    </subcellularLocation>
</comment>
<evidence type="ECO:0000256" key="1">
    <source>
        <dbReference type="ARBA" id="ARBA00004609"/>
    </source>
</evidence>
<keyword evidence="3" id="KW-1003">Cell membrane</keyword>
<dbReference type="PROSITE" id="PS50213">
    <property type="entry name" value="FAS1"/>
    <property type="match status" value="1"/>
</dbReference>
<feature type="domain" description="FAS1" evidence="9">
    <location>
        <begin position="205"/>
        <end position="350"/>
    </location>
</feature>
<evidence type="ECO:0000256" key="6">
    <source>
        <dbReference type="ARBA" id="ARBA00023136"/>
    </source>
</evidence>
<evidence type="ECO:0000313" key="10">
    <source>
        <dbReference type="EMBL" id="KAK8966318.1"/>
    </source>
</evidence>
<reference evidence="10 11" key="1">
    <citation type="journal article" date="2022" name="Nat. Plants">
        <title>Genomes of leafy and leafless Platanthera orchids illuminate the evolution of mycoheterotrophy.</title>
        <authorList>
            <person name="Li M.H."/>
            <person name="Liu K.W."/>
            <person name="Li Z."/>
            <person name="Lu H.C."/>
            <person name="Ye Q.L."/>
            <person name="Zhang D."/>
            <person name="Wang J.Y."/>
            <person name="Li Y.F."/>
            <person name="Zhong Z.M."/>
            <person name="Liu X."/>
            <person name="Yu X."/>
            <person name="Liu D.K."/>
            <person name="Tu X.D."/>
            <person name="Liu B."/>
            <person name="Hao Y."/>
            <person name="Liao X.Y."/>
            <person name="Jiang Y.T."/>
            <person name="Sun W.H."/>
            <person name="Chen J."/>
            <person name="Chen Y.Q."/>
            <person name="Ai Y."/>
            <person name="Zhai J.W."/>
            <person name="Wu S.S."/>
            <person name="Zhou Z."/>
            <person name="Hsiao Y.Y."/>
            <person name="Wu W.L."/>
            <person name="Chen Y.Y."/>
            <person name="Lin Y.F."/>
            <person name="Hsu J.L."/>
            <person name="Li C.Y."/>
            <person name="Wang Z.W."/>
            <person name="Zhao X."/>
            <person name="Zhong W.Y."/>
            <person name="Ma X.K."/>
            <person name="Ma L."/>
            <person name="Huang J."/>
            <person name="Chen G.Z."/>
            <person name="Huang M.Z."/>
            <person name="Huang L."/>
            <person name="Peng D.H."/>
            <person name="Luo Y.B."/>
            <person name="Zou S.Q."/>
            <person name="Chen S.P."/>
            <person name="Lan S."/>
            <person name="Tsai W.C."/>
            <person name="Van de Peer Y."/>
            <person name="Liu Z.J."/>
        </authorList>
    </citation>
    <scope>NUCLEOTIDE SEQUENCE [LARGE SCALE GENOMIC DNA]</scope>
    <source>
        <strain evidence="10">Lor288</strain>
    </source>
</reference>
<keyword evidence="4" id="KW-0336">GPI-anchor</keyword>
<accession>A0ABR2MQR1</accession>
<keyword evidence="5" id="KW-0732">Signal</keyword>
<comment type="similarity">
    <text evidence="2">Belongs to the fasciclin-like AGP family.</text>
</comment>
<evidence type="ECO:0000256" key="4">
    <source>
        <dbReference type="ARBA" id="ARBA00022622"/>
    </source>
</evidence>
<dbReference type="Gene3D" id="2.30.180.10">
    <property type="entry name" value="FAS1 domain"/>
    <property type="match status" value="2"/>
</dbReference>
<evidence type="ECO:0000256" key="7">
    <source>
        <dbReference type="ARBA" id="ARBA00023288"/>
    </source>
</evidence>
<feature type="region of interest" description="Disordered" evidence="8">
    <location>
        <begin position="365"/>
        <end position="392"/>
    </location>
</feature>
<organism evidence="10 11">
    <name type="scientific">Platanthera guangdongensis</name>
    <dbReference type="NCBI Taxonomy" id="2320717"/>
    <lineage>
        <taxon>Eukaryota</taxon>
        <taxon>Viridiplantae</taxon>
        <taxon>Streptophyta</taxon>
        <taxon>Embryophyta</taxon>
        <taxon>Tracheophyta</taxon>
        <taxon>Spermatophyta</taxon>
        <taxon>Magnoliopsida</taxon>
        <taxon>Liliopsida</taxon>
        <taxon>Asparagales</taxon>
        <taxon>Orchidaceae</taxon>
        <taxon>Orchidoideae</taxon>
        <taxon>Orchideae</taxon>
        <taxon>Orchidinae</taxon>
        <taxon>Platanthera</taxon>
    </lineage>
</organism>
<evidence type="ECO:0000256" key="2">
    <source>
        <dbReference type="ARBA" id="ARBA00007843"/>
    </source>
</evidence>
<keyword evidence="7" id="KW-0449">Lipoprotein</keyword>
<evidence type="ECO:0000313" key="11">
    <source>
        <dbReference type="Proteomes" id="UP001412067"/>
    </source>
</evidence>
<name>A0ABR2MQR1_9ASPA</name>
<keyword evidence="6" id="KW-0472">Membrane</keyword>
<dbReference type="SUPFAM" id="SSF82153">
    <property type="entry name" value="FAS1 domain"/>
    <property type="match status" value="2"/>
</dbReference>
<protein>
    <submittedName>
        <fullName evidence="10">Fasciclin-like arabinogalactan protein 4</fullName>
    </submittedName>
</protein>
<gene>
    <name evidence="10" type="primary">FLA4</name>
    <name evidence="10" type="ORF">KSP40_PGU010663</name>
</gene>
<dbReference type="InterPro" id="IPR000782">
    <property type="entry name" value="FAS1_domain"/>
</dbReference>
<dbReference type="PANTHER" id="PTHR32382:SF0">
    <property type="entry name" value="FASCICLIN-LIKE ARABINOGALACTAN PROTEIN 4"/>
    <property type="match status" value="1"/>
</dbReference>
<feature type="compositionally biased region" description="Polar residues" evidence="8">
    <location>
        <begin position="365"/>
        <end position="374"/>
    </location>
</feature>
<dbReference type="InterPro" id="IPR036378">
    <property type="entry name" value="FAS1_dom_sf"/>
</dbReference>
<dbReference type="PANTHER" id="PTHR32382">
    <property type="entry name" value="FASCICLIN-LIKE ARABINOGALACTAN PROTEIN"/>
    <property type="match status" value="1"/>
</dbReference>
<sequence>MKAIMAACTAEHRYFFKPHYTPFLLLIFLLPSVAPPTLALNITALLAGHADLSSFAKLLASSTVIGDLSGRSSLTLLAVPNPFLLRSAALHSANGDIADVLRYHVLLEYLSWTDLRRIPPKGKLITTLYQTTGRAPNNLGAINLTRDPIDGVITACSPAPFFLSNATILSLVTTLPYNISVFSVNALMIPYGFDLAASETRPSAVVNITQVLIDGRDFNVAASMLEASGVVDEFEQDENGAGITIFVPTDEAFAGLPATDSLQSLPAERKAVVLRFHVLHSYYPLGSLESIVNPVQPTLATEDSHAGWFTLNISRVNGSVAIDTGVVQATITRTVYDQNPVAVFAVSRVLLPKQVFGKGTQTRGGFLGTATQSPEAAPPEEGKMSPTRLTTPPGIRQMISAAGVRSGFQRWSIYTGLMYFLLLAGDLCI</sequence>
<evidence type="ECO:0000256" key="5">
    <source>
        <dbReference type="ARBA" id="ARBA00022729"/>
    </source>
</evidence>
<dbReference type="SMART" id="SM00554">
    <property type="entry name" value="FAS1"/>
    <property type="match status" value="1"/>
</dbReference>
<dbReference type="EMBL" id="JBBWWR010000005">
    <property type="protein sequence ID" value="KAK8966318.1"/>
    <property type="molecule type" value="Genomic_DNA"/>
</dbReference>
<keyword evidence="4" id="KW-0325">Glycoprotein</keyword>
<dbReference type="Proteomes" id="UP001412067">
    <property type="component" value="Unassembled WGS sequence"/>
</dbReference>
<dbReference type="Pfam" id="PF02469">
    <property type="entry name" value="Fasciclin"/>
    <property type="match status" value="1"/>
</dbReference>
<evidence type="ECO:0000256" key="3">
    <source>
        <dbReference type="ARBA" id="ARBA00022475"/>
    </source>
</evidence>
<proteinExistence type="inferred from homology"/>